<keyword evidence="2 4" id="KW-0251">Elongation factor</keyword>
<dbReference type="FunFam" id="3.30.70.60:FF:000001">
    <property type="entry name" value="Elongation factor 1-beta 1 like"/>
    <property type="match status" value="1"/>
</dbReference>
<dbReference type="EMBL" id="CADEBD010000309">
    <property type="protein sequence ID" value="CAB3240604.1"/>
    <property type="molecule type" value="Genomic_DNA"/>
</dbReference>
<dbReference type="GO" id="GO:0003746">
    <property type="term" value="F:translation elongation factor activity"/>
    <property type="evidence" value="ECO:0007669"/>
    <property type="project" value="UniProtKB-KW"/>
</dbReference>
<comment type="caution">
    <text evidence="8">The sequence shown here is derived from an EMBL/GenBank/DDBJ whole genome shotgun (WGS) entry which is preliminary data.</text>
</comment>
<dbReference type="InterPro" id="IPR036219">
    <property type="entry name" value="eEF-1beta-like_sf"/>
</dbReference>
<dbReference type="Proteomes" id="UP000494106">
    <property type="component" value="Unassembled WGS sequence"/>
</dbReference>
<dbReference type="Pfam" id="PF00736">
    <property type="entry name" value="EF1_GNE"/>
    <property type="match status" value="1"/>
</dbReference>
<organism evidence="8 10">
    <name type="scientific">Arctia plantaginis</name>
    <name type="common">Wood tiger moth</name>
    <name type="synonym">Phalaena plantaginis</name>
    <dbReference type="NCBI Taxonomy" id="874455"/>
    <lineage>
        <taxon>Eukaryota</taxon>
        <taxon>Metazoa</taxon>
        <taxon>Ecdysozoa</taxon>
        <taxon>Arthropoda</taxon>
        <taxon>Hexapoda</taxon>
        <taxon>Insecta</taxon>
        <taxon>Pterygota</taxon>
        <taxon>Neoptera</taxon>
        <taxon>Endopterygota</taxon>
        <taxon>Lepidoptera</taxon>
        <taxon>Glossata</taxon>
        <taxon>Ditrysia</taxon>
        <taxon>Noctuoidea</taxon>
        <taxon>Erebidae</taxon>
        <taxon>Arctiinae</taxon>
        <taxon>Arctia</taxon>
    </lineage>
</organism>
<dbReference type="InterPro" id="IPR014038">
    <property type="entry name" value="EF1B_bsu/dsu_GNE"/>
</dbReference>
<dbReference type="SUPFAM" id="SSF54984">
    <property type="entry name" value="eEF-1beta-like"/>
    <property type="match status" value="1"/>
</dbReference>
<accession>A0A8S1A619</accession>
<dbReference type="GO" id="GO:0005853">
    <property type="term" value="C:eukaryotic translation elongation factor 1 complex"/>
    <property type="evidence" value="ECO:0007669"/>
    <property type="project" value="InterPro"/>
</dbReference>
<evidence type="ECO:0000259" key="7">
    <source>
        <dbReference type="SMART" id="SM01182"/>
    </source>
</evidence>
<evidence type="ECO:0000256" key="1">
    <source>
        <dbReference type="ARBA" id="ARBA00007411"/>
    </source>
</evidence>
<evidence type="ECO:0000256" key="2">
    <source>
        <dbReference type="ARBA" id="ARBA00022768"/>
    </source>
</evidence>
<evidence type="ECO:0008006" key="12">
    <source>
        <dbReference type="Google" id="ProtNLM"/>
    </source>
</evidence>
<dbReference type="PROSITE" id="PS00825">
    <property type="entry name" value="EF1BD_2"/>
    <property type="match status" value="1"/>
</dbReference>
<evidence type="ECO:0000313" key="10">
    <source>
        <dbReference type="Proteomes" id="UP000494106"/>
    </source>
</evidence>
<dbReference type="InterPro" id="IPR001326">
    <property type="entry name" value="Transl_elong_EF1B_B/D_CS"/>
</dbReference>
<name>A0A8S1A619_ARCPL</name>
<evidence type="ECO:0000313" key="11">
    <source>
        <dbReference type="Proteomes" id="UP000494256"/>
    </source>
</evidence>
<feature type="region of interest" description="Disordered" evidence="5">
    <location>
        <begin position="164"/>
        <end position="205"/>
    </location>
</feature>
<dbReference type="InterPro" id="IPR018940">
    <property type="entry name" value="EF-1_beta_acid_region_euk"/>
</dbReference>
<dbReference type="EMBL" id="CADEBC010000503">
    <property type="protein sequence ID" value="CAB3239972.1"/>
    <property type="molecule type" value="Genomic_DNA"/>
</dbReference>
<evidence type="ECO:0000313" key="9">
    <source>
        <dbReference type="EMBL" id="CAB3240604.1"/>
    </source>
</evidence>
<dbReference type="GO" id="GO:0005085">
    <property type="term" value="F:guanyl-nucleotide exchange factor activity"/>
    <property type="evidence" value="ECO:0007669"/>
    <property type="project" value="TreeGrafter"/>
</dbReference>
<dbReference type="CDD" id="cd00292">
    <property type="entry name" value="EF1B"/>
    <property type="match status" value="1"/>
</dbReference>
<evidence type="ECO:0000259" key="6">
    <source>
        <dbReference type="SMART" id="SM00888"/>
    </source>
</evidence>
<keyword evidence="10" id="KW-1185">Reference proteome</keyword>
<comment type="similarity">
    <text evidence="1 4">Belongs to the EF-1-beta/EF-1-delta family.</text>
</comment>
<dbReference type="InterPro" id="IPR049720">
    <property type="entry name" value="EF1B_bsu/dsu"/>
</dbReference>
<dbReference type="Gene3D" id="3.30.70.60">
    <property type="match status" value="1"/>
</dbReference>
<dbReference type="SMART" id="SM01182">
    <property type="entry name" value="EF-1_beta_acid"/>
    <property type="match status" value="1"/>
</dbReference>
<dbReference type="AlphaFoldDB" id="A0A8S1A619"/>
<dbReference type="SMART" id="SM00888">
    <property type="entry name" value="EF1_GNE"/>
    <property type="match status" value="1"/>
</dbReference>
<protein>
    <recommendedName>
        <fullName evidence="12">Elongation factor 1-delta</fullName>
    </recommendedName>
</protein>
<feature type="domain" description="Elongation factor 1 beta central acidic region eukaryote" evidence="7">
    <location>
        <begin position="196"/>
        <end position="223"/>
    </location>
</feature>
<evidence type="ECO:0000256" key="3">
    <source>
        <dbReference type="ARBA" id="ARBA00022917"/>
    </source>
</evidence>
<gene>
    <name evidence="8" type="ORF">APLA_LOCUS8140</name>
    <name evidence="9" type="ORF">APLA_LOCUS9157</name>
</gene>
<keyword evidence="3 4" id="KW-0648">Protein biosynthesis</keyword>
<dbReference type="PANTHER" id="PTHR11595:SF26">
    <property type="entry name" value="ELONGATION FACTOR 1-DELTA"/>
    <property type="match status" value="1"/>
</dbReference>
<feature type="domain" description="Translation elongation factor EF1B beta/delta subunit guanine nucleotide exchange" evidence="6">
    <location>
        <begin position="232"/>
        <end position="318"/>
    </location>
</feature>
<evidence type="ECO:0000313" key="8">
    <source>
        <dbReference type="EMBL" id="CAB3239972.1"/>
    </source>
</evidence>
<dbReference type="GO" id="GO:0005829">
    <property type="term" value="C:cytosol"/>
    <property type="evidence" value="ECO:0007669"/>
    <property type="project" value="TreeGrafter"/>
</dbReference>
<dbReference type="InterPro" id="IPR014717">
    <property type="entry name" value="Transl_elong_EF1B/ribsomal_bS6"/>
</dbReference>
<evidence type="ECO:0000256" key="5">
    <source>
        <dbReference type="SAM" id="MobiDB-lite"/>
    </source>
</evidence>
<proteinExistence type="inferred from homology"/>
<dbReference type="Proteomes" id="UP000494256">
    <property type="component" value="Unassembled WGS sequence"/>
</dbReference>
<feature type="compositionally biased region" description="Polar residues" evidence="5">
    <location>
        <begin position="164"/>
        <end position="180"/>
    </location>
</feature>
<reference evidence="10 11" key="1">
    <citation type="submission" date="2020-04" db="EMBL/GenBank/DDBJ databases">
        <authorList>
            <person name="Wallbank WR R."/>
            <person name="Pardo Diaz C."/>
            <person name="Kozak K."/>
            <person name="Martin S."/>
            <person name="Jiggins C."/>
            <person name="Moest M."/>
            <person name="Warren A I."/>
            <person name="Byers J.R.P. K."/>
            <person name="Montejo-Kovacevich G."/>
            <person name="Yen C E."/>
        </authorList>
    </citation>
    <scope>NUCLEOTIDE SEQUENCE [LARGE SCALE GENOMIC DNA]</scope>
</reference>
<dbReference type="PANTHER" id="PTHR11595">
    <property type="entry name" value="EF-HAND AND COILED-COIL DOMAIN-CONTAINING FAMILY MEMBER"/>
    <property type="match status" value="1"/>
</dbReference>
<dbReference type="OrthoDB" id="331763at2759"/>
<sequence>MYCSDVENVVVELSAKLPLVQFEAAASLTFCLFPSLPTSKLTSAVYYPVDDIKMSALVHEKVWLDKNIYNDAERKYYESLSKVHGTPLSVACTSLASEVAKARQHIKDSLECMDSVATLAGVPNTELTTKVNGLEKENSDLKKAIDDLRNLVISLQARVETLESTGSGGKTISSQVTSNAAAAKPQDDDDDDGVDLFGSDDEEESAEAARIREERLAAYNAKKAKKPVLIAKSNIILDIKPWDDETDMVAMEKAVREINTEGLLWGAAKLVPLAYGIHKLQISCVVEDDKVSVDWLTEEIEKVEDFVQSVDIAAFNKV</sequence>
<evidence type="ECO:0000256" key="4">
    <source>
        <dbReference type="RuleBase" id="RU003791"/>
    </source>
</evidence>
<feature type="compositionally biased region" description="Acidic residues" evidence="5">
    <location>
        <begin position="187"/>
        <end position="205"/>
    </location>
</feature>
<dbReference type="Pfam" id="PF10587">
    <property type="entry name" value="EF-1_beta_acid"/>
    <property type="match status" value="1"/>
</dbReference>